<dbReference type="OrthoDB" id="410104at2759"/>
<protein>
    <submittedName>
        <fullName evidence="2">Uncharacterized protein</fullName>
    </submittedName>
</protein>
<comment type="caution">
    <text evidence="2">The sequence shown here is derived from an EMBL/GenBank/DDBJ whole genome shotgun (WGS) entry which is preliminary data.</text>
</comment>
<dbReference type="EMBL" id="JARK01001426">
    <property type="protein sequence ID" value="EYC04022.1"/>
    <property type="molecule type" value="Genomic_DNA"/>
</dbReference>
<evidence type="ECO:0000313" key="2">
    <source>
        <dbReference type="EMBL" id="EYC04022.1"/>
    </source>
</evidence>
<gene>
    <name evidence="2" type="primary">Acey_s0090.g2370</name>
    <name evidence="2" type="ORF">Y032_0090g2370</name>
</gene>
<dbReference type="AlphaFoldDB" id="A0A016TMZ0"/>
<name>A0A016TMZ0_9BILA</name>
<feature type="region of interest" description="Disordered" evidence="1">
    <location>
        <begin position="1"/>
        <end position="42"/>
    </location>
</feature>
<keyword evidence="3" id="KW-1185">Reference proteome</keyword>
<evidence type="ECO:0000313" key="3">
    <source>
        <dbReference type="Proteomes" id="UP000024635"/>
    </source>
</evidence>
<dbReference type="Proteomes" id="UP000024635">
    <property type="component" value="Unassembled WGS sequence"/>
</dbReference>
<feature type="compositionally biased region" description="Low complexity" evidence="1">
    <location>
        <begin position="10"/>
        <end position="32"/>
    </location>
</feature>
<proteinExistence type="predicted"/>
<accession>A0A016TMZ0</accession>
<reference evidence="3" key="1">
    <citation type="journal article" date="2015" name="Nat. Genet.">
        <title>The genome and transcriptome of the zoonotic hookworm Ancylostoma ceylanicum identify infection-specific gene families.</title>
        <authorList>
            <person name="Schwarz E.M."/>
            <person name="Hu Y."/>
            <person name="Antoshechkin I."/>
            <person name="Miller M.M."/>
            <person name="Sternberg P.W."/>
            <person name="Aroian R.V."/>
        </authorList>
    </citation>
    <scope>NUCLEOTIDE SEQUENCE</scope>
    <source>
        <strain evidence="3">HY135</strain>
    </source>
</reference>
<organism evidence="2 3">
    <name type="scientific">Ancylostoma ceylanicum</name>
    <dbReference type="NCBI Taxonomy" id="53326"/>
    <lineage>
        <taxon>Eukaryota</taxon>
        <taxon>Metazoa</taxon>
        <taxon>Ecdysozoa</taxon>
        <taxon>Nematoda</taxon>
        <taxon>Chromadorea</taxon>
        <taxon>Rhabditida</taxon>
        <taxon>Rhabditina</taxon>
        <taxon>Rhabditomorpha</taxon>
        <taxon>Strongyloidea</taxon>
        <taxon>Ancylostomatidae</taxon>
        <taxon>Ancylostomatinae</taxon>
        <taxon>Ancylostoma</taxon>
    </lineage>
</organism>
<sequence length="250" mass="28049">MTALRRQDRTTSSSRMSSTTSTRSSSIVMSTSLHASSQGGRICHPVGSPFRVRHDTQAIESVKNRTAPGPDRIRPEHLKNLPTPLEKTLARLFTRYLSECKVISVIKWSIGKVMLGVTRLTQVRAEIRSSTLRQQSKISDAAVYAKSSKIKRAGDVMPLNDHRWTRAVSDWTPRSEKCTTGTPDSQTSSRSFLKNDMILFVSLKRIERIELHWHVRGTNGRIADVCSVYPTINESQGDQGDQYPSYSCVL</sequence>
<evidence type="ECO:0000256" key="1">
    <source>
        <dbReference type="SAM" id="MobiDB-lite"/>
    </source>
</evidence>